<keyword evidence="5" id="KW-0788">Thiol protease</keyword>
<dbReference type="RefSeq" id="WP_377928138.1">
    <property type="nucleotide sequence ID" value="NZ_JBHUEM010000014.1"/>
</dbReference>
<evidence type="ECO:0000256" key="2">
    <source>
        <dbReference type="ARBA" id="ARBA00022670"/>
    </source>
</evidence>
<evidence type="ECO:0000256" key="4">
    <source>
        <dbReference type="ARBA" id="ARBA00022801"/>
    </source>
</evidence>
<evidence type="ECO:0000256" key="3">
    <source>
        <dbReference type="ARBA" id="ARBA00022729"/>
    </source>
</evidence>
<accession>A0ABW4LS87</accession>
<dbReference type="PROSITE" id="PS51935">
    <property type="entry name" value="NLPC_P60"/>
    <property type="match status" value="1"/>
</dbReference>
<reference evidence="9" key="1">
    <citation type="journal article" date="2019" name="Int. J. Syst. Evol. Microbiol.">
        <title>The Global Catalogue of Microorganisms (GCM) 10K type strain sequencing project: providing services to taxonomists for standard genome sequencing and annotation.</title>
        <authorList>
            <consortium name="The Broad Institute Genomics Platform"/>
            <consortium name="The Broad Institute Genome Sequencing Center for Infectious Disease"/>
            <person name="Wu L."/>
            <person name="Ma J."/>
        </authorList>
    </citation>
    <scope>NUCLEOTIDE SEQUENCE [LARGE SCALE GENOMIC DNA]</scope>
    <source>
        <strain evidence="9">CCUG 49339</strain>
    </source>
</reference>
<dbReference type="InterPro" id="IPR001119">
    <property type="entry name" value="SLH_dom"/>
</dbReference>
<protein>
    <submittedName>
        <fullName evidence="8">NlpC/P60 family protein</fullName>
    </submittedName>
</protein>
<feature type="domain" description="NlpC/P60" evidence="7">
    <location>
        <begin position="29"/>
        <end position="151"/>
    </location>
</feature>
<dbReference type="InterPro" id="IPR051202">
    <property type="entry name" value="Peptidase_C40"/>
</dbReference>
<evidence type="ECO:0000256" key="5">
    <source>
        <dbReference type="ARBA" id="ARBA00022807"/>
    </source>
</evidence>
<feature type="domain" description="SLH" evidence="6">
    <location>
        <begin position="156"/>
        <end position="219"/>
    </location>
</feature>
<dbReference type="PROSITE" id="PS51272">
    <property type="entry name" value="SLH"/>
    <property type="match status" value="2"/>
</dbReference>
<keyword evidence="9" id="KW-1185">Reference proteome</keyword>
<evidence type="ECO:0000313" key="9">
    <source>
        <dbReference type="Proteomes" id="UP001597214"/>
    </source>
</evidence>
<proteinExistence type="inferred from homology"/>
<evidence type="ECO:0000313" key="8">
    <source>
        <dbReference type="EMBL" id="MFD1736948.1"/>
    </source>
</evidence>
<evidence type="ECO:0000259" key="6">
    <source>
        <dbReference type="PROSITE" id="PS51272"/>
    </source>
</evidence>
<dbReference type="PANTHER" id="PTHR47053">
    <property type="entry name" value="MUREIN DD-ENDOPEPTIDASE MEPH-RELATED"/>
    <property type="match status" value="1"/>
</dbReference>
<dbReference type="Pfam" id="PF00877">
    <property type="entry name" value="NLPC_P60"/>
    <property type="match status" value="1"/>
</dbReference>
<evidence type="ECO:0000256" key="1">
    <source>
        <dbReference type="ARBA" id="ARBA00007074"/>
    </source>
</evidence>
<dbReference type="SUPFAM" id="SSF54001">
    <property type="entry name" value="Cysteine proteinases"/>
    <property type="match status" value="1"/>
</dbReference>
<keyword evidence="3" id="KW-0732">Signal</keyword>
<comment type="caution">
    <text evidence="8">The sequence shown here is derived from an EMBL/GenBank/DDBJ whole genome shotgun (WGS) entry which is preliminary data.</text>
</comment>
<evidence type="ECO:0000259" key="7">
    <source>
        <dbReference type="PROSITE" id="PS51935"/>
    </source>
</evidence>
<dbReference type="EMBL" id="JBHUEM010000014">
    <property type="protein sequence ID" value="MFD1736948.1"/>
    <property type="molecule type" value="Genomic_DNA"/>
</dbReference>
<comment type="similarity">
    <text evidence="1">Belongs to the peptidase C40 family.</text>
</comment>
<keyword evidence="2" id="KW-0645">Protease</keyword>
<keyword evidence="4" id="KW-0378">Hydrolase</keyword>
<dbReference type="Proteomes" id="UP001597214">
    <property type="component" value="Unassembled WGS sequence"/>
</dbReference>
<dbReference type="InterPro" id="IPR000064">
    <property type="entry name" value="NLP_P60_dom"/>
</dbReference>
<dbReference type="PANTHER" id="PTHR47053:SF1">
    <property type="entry name" value="MUREIN DD-ENDOPEPTIDASE MEPH-RELATED"/>
    <property type="match status" value="1"/>
</dbReference>
<feature type="domain" description="SLH" evidence="6">
    <location>
        <begin position="276"/>
        <end position="333"/>
    </location>
</feature>
<dbReference type="Pfam" id="PF00395">
    <property type="entry name" value="SLH"/>
    <property type="match status" value="2"/>
</dbReference>
<organism evidence="8 9">
    <name type="scientific">Bacillus salitolerans</name>
    <dbReference type="NCBI Taxonomy" id="1437434"/>
    <lineage>
        <taxon>Bacteria</taxon>
        <taxon>Bacillati</taxon>
        <taxon>Bacillota</taxon>
        <taxon>Bacilli</taxon>
        <taxon>Bacillales</taxon>
        <taxon>Bacillaceae</taxon>
        <taxon>Bacillus</taxon>
    </lineage>
</organism>
<name>A0ABW4LS87_9BACI</name>
<sequence>MIRRFIFPLVSLFLIFFFNNISVQAEEKKVNYDKLLPTAKQYIGVPYKYGGTTDKGFDCSGFLQAVYEQLSITLPRTAADQYQKGEKISKDDLRPGDLVFFETYKPGASHAGIYIGNDQFIHSSSSKGVSISSINDPYYWSKRYLGARRYLSFELDLGKFNDIESDHFAKEAIEELSKDHLLIGYNDSYFYPDDSISREQIAMILSVALELDLTDRKNSYNDINDDYWGLGAVNAVSKADVLKADNEGKWNPSSTLTREKLAAVLVKAFELGKANNPAQFSDVPTSHPNYDAIQRLAASGITTGFSDGTFRPNDEVTRAQFVVFLYRALELKK</sequence>
<dbReference type="Gene3D" id="3.90.1720.10">
    <property type="entry name" value="endopeptidase domain like (from Nostoc punctiforme)"/>
    <property type="match status" value="1"/>
</dbReference>
<gene>
    <name evidence="8" type="ORF">ACFSCX_10275</name>
</gene>
<dbReference type="InterPro" id="IPR038765">
    <property type="entry name" value="Papain-like_cys_pep_sf"/>
</dbReference>